<keyword evidence="4 5" id="KW-0413">Isomerase</keyword>
<keyword evidence="3 5" id="KW-0819">tRNA processing</keyword>
<dbReference type="InterPro" id="IPR015947">
    <property type="entry name" value="PUA-like_sf"/>
</dbReference>
<comment type="function">
    <text evidence="5">Responsible for synthesis of pseudouridine from uracil-55 in the psi GC loop of transfer RNAs.</text>
</comment>
<proteinExistence type="inferred from homology"/>
<evidence type="ECO:0000259" key="6">
    <source>
        <dbReference type="Pfam" id="PF01509"/>
    </source>
</evidence>
<dbReference type="PANTHER" id="PTHR13767:SF2">
    <property type="entry name" value="PSEUDOURIDYLATE SYNTHASE TRUB1"/>
    <property type="match status" value="1"/>
</dbReference>
<dbReference type="Gene3D" id="2.30.130.10">
    <property type="entry name" value="PUA domain"/>
    <property type="match status" value="1"/>
</dbReference>
<dbReference type="PANTHER" id="PTHR13767">
    <property type="entry name" value="TRNA-PSEUDOURIDINE SYNTHASE"/>
    <property type="match status" value="1"/>
</dbReference>
<evidence type="ECO:0000256" key="2">
    <source>
        <dbReference type="ARBA" id="ARBA00005642"/>
    </source>
</evidence>
<reference evidence="8" key="1">
    <citation type="journal article" date="2020" name="mSystems">
        <title>Genome- and Community-Level Interaction Insights into Carbon Utilization and Element Cycling Functions of Hydrothermarchaeota in Hydrothermal Sediment.</title>
        <authorList>
            <person name="Zhou Z."/>
            <person name="Liu Y."/>
            <person name="Xu W."/>
            <person name="Pan J."/>
            <person name="Luo Z.H."/>
            <person name="Li M."/>
        </authorList>
    </citation>
    <scope>NUCLEOTIDE SEQUENCE [LARGE SCALE GENOMIC DNA]</scope>
    <source>
        <strain evidence="8">SpSt-966</strain>
    </source>
</reference>
<evidence type="ECO:0000256" key="4">
    <source>
        <dbReference type="ARBA" id="ARBA00023235"/>
    </source>
</evidence>
<dbReference type="CDD" id="cd02573">
    <property type="entry name" value="PseudoU_synth_EcTruB"/>
    <property type="match status" value="1"/>
</dbReference>
<dbReference type="GO" id="GO:0160148">
    <property type="term" value="F:tRNA pseudouridine(55) synthase activity"/>
    <property type="evidence" value="ECO:0007669"/>
    <property type="project" value="UniProtKB-EC"/>
</dbReference>
<protein>
    <recommendedName>
        <fullName evidence="5">tRNA pseudouridine synthase B</fullName>
        <ecNumber evidence="5">5.4.99.25</ecNumber>
    </recommendedName>
    <alternativeName>
        <fullName evidence="5">tRNA pseudouridine(55) synthase</fullName>
        <shortName evidence="5">Psi55 synthase</shortName>
    </alternativeName>
    <alternativeName>
        <fullName evidence="5">tRNA pseudouridylate synthase</fullName>
    </alternativeName>
    <alternativeName>
        <fullName evidence="5">tRNA-uridine isomerase</fullName>
    </alternativeName>
</protein>
<evidence type="ECO:0000256" key="5">
    <source>
        <dbReference type="HAMAP-Rule" id="MF_01080"/>
    </source>
</evidence>
<dbReference type="EMBL" id="DTPE01000177">
    <property type="protein sequence ID" value="HGE75334.1"/>
    <property type="molecule type" value="Genomic_DNA"/>
</dbReference>
<dbReference type="NCBIfam" id="TIGR00431">
    <property type="entry name" value="TruB"/>
    <property type="match status" value="1"/>
</dbReference>
<sequence length="309" mass="34460">MNGIIKVDKPSGPTSHDVVNRVRQITGTKRVGHSGTLDPFATGLLLVGVGNGTRILEYLSGMDKVYDVVLKLGITTDTFDRTGKVIDEMICDKSEDEAIEIVSSFVGEYDQVPPMYSAKRYKGVRLYELARAGKIITMPPKRVKIHSIKIKEINLPFVKFIVNVSEGTYIRSLCSDIGTKIGCGAITYDLRRIKVGPFDLASSSDIYEINSSTDLHLMSIEEITEPLFSTVIVNGSGLNKVMNGQSLIAEDLEIYEDFEKGEIVRVLDTSGKFIALYFSERRSKFISTLKENELERKDIVLRSKKVFNN</sequence>
<dbReference type="PROSITE" id="PS50890">
    <property type="entry name" value="PUA"/>
    <property type="match status" value="1"/>
</dbReference>
<evidence type="ECO:0000256" key="1">
    <source>
        <dbReference type="ARBA" id="ARBA00000385"/>
    </source>
</evidence>
<name>A0A7V3VSR6_9BACT</name>
<dbReference type="GO" id="GO:0003723">
    <property type="term" value="F:RNA binding"/>
    <property type="evidence" value="ECO:0007669"/>
    <property type="project" value="InterPro"/>
</dbReference>
<dbReference type="InterPro" id="IPR020103">
    <property type="entry name" value="PsdUridine_synth_cat_dom_sf"/>
</dbReference>
<feature type="active site" description="Nucleophile" evidence="5">
    <location>
        <position position="38"/>
    </location>
</feature>
<dbReference type="Gene3D" id="3.30.2350.10">
    <property type="entry name" value="Pseudouridine synthase"/>
    <property type="match status" value="1"/>
</dbReference>
<dbReference type="GO" id="GO:1990481">
    <property type="term" value="P:mRNA pseudouridine synthesis"/>
    <property type="evidence" value="ECO:0007669"/>
    <property type="project" value="TreeGrafter"/>
</dbReference>
<feature type="domain" description="Pseudouridine synthase II N-terminal" evidence="6">
    <location>
        <begin position="23"/>
        <end position="170"/>
    </location>
</feature>
<comment type="caution">
    <text evidence="8">The sequence shown here is derived from an EMBL/GenBank/DDBJ whole genome shotgun (WGS) entry which is preliminary data.</text>
</comment>
<comment type="similarity">
    <text evidence="2 5">Belongs to the pseudouridine synthase TruB family. Type 1 subfamily.</text>
</comment>
<dbReference type="AlphaFoldDB" id="A0A7V3VSR6"/>
<dbReference type="InterPro" id="IPR002501">
    <property type="entry name" value="PsdUridine_synth_N"/>
</dbReference>
<dbReference type="InterPro" id="IPR036974">
    <property type="entry name" value="PUA_sf"/>
</dbReference>
<feature type="domain" description="tRNA pseudouridylate synthase B C-terminal" evidence="7">
    <location>
        <begin position="171"/>
        <end position="206"/>
    </location>
</feature>
<dbReference type="EC" id="5.4.99.25" evidence="5"/>
<dbReference type="SUPFAM" id="SSF88697">
    <property type="entry name" value="PUA domain-like"/>
    <property type="match status" value="1"/>
</dbReference>
<dbReference type="GO" id="GO:0031119">
    <property type="term" value="P:tRNA pseudouridine synthesis"/>
    <property type="evidence" value="ECO:0007669"/>
    <property type="project" value="UniProtKB-UniRule"/>
</dbReference>
<dbReference type="Pfam" id="PF01509">
    <property type="entry name" value="TruB_N"/>
    <property type="match status" value="1"/>
</dbReference>
<comment type="catalytic activity">
    <reaction evidence="1 5">
        <text>uridine(55) in tRNA = pseudouridine(55) in tRNA</text>
        <dbReference type="Rhea" id="RHEA:42532"/>
        <dbReference type="Rhea" id="RHEA-COMP:10101"/>
        <dbReference type="Rhea" id="RHEA-COMP:10102"/>
        <dbReference type="ChEBI" id="CHEBI:65314"/>
        <dbReference type="ChEBI" id="CHEBI:65315"/>
        <dbReference type="EC" id="5.4.99.25"/>
    </reaction>
</comment>
<evidence type="ECO:0000313" key="8">
    <source>
        <dbReference type="EMBL" id="HGE75334.1"/>
    </source>
</evidence>
<evidence type="ECO:0000259" key="7">
    <source>
        <dbReference type="Pfam" id="PF16198"/>
    </source>
</evidence>
<dbReference type="HAMAP" id="MF_01080">
    <property type="entry name" value="TruB_bact"/>
    <property type="match status" value="1"/>
</dbReference>
<dbReference type="SUPFAM" id="SSF55120">
    <property type="entry name" value="Pseudouridine synthase"/>
    <property type="match status" value="1"/>
</dbReference>
<dbReference type="Pfam" id="PF16198">
    <property type="entry name" value="TruB_C_2"/>
    <property type="match status" value="1"/>
</dbReference>
<dbReference type="InterPro" id="IPR014780">
    <property type="entry name" value="tRNA_psdUridine_synth_TruB"/>
</dbReference>
<evidence type="ECO:0000256" key="3">
    <source>
        <dbReference type="ARBA" id="ARBA00022694"/>
    </source>
</evidence>
<dbReference type="InterPro" id="IPR032819">
    <property type="entry name" value="TruB_C"/>
</dbReference>
<accession>A0A7V3VSR6</accession>
<gene>
    <name evidence="5 8" type="primary">truB</name>
    <name evidence="8" type="ORF">ENX73_04335</name>
</gene>
<organism evidence="8">
    <name type="scientific">Mesoaciditoga lauensis</name>
    <dbReference type="NCBI Taxonomy" id="1495039"/>
    <lineage>
        <taxon>Bacteria</taxon>
        <taxon>Thermotogati</taxon>
        <taxon>Thermotogota</taxon>
        <taxon>Thermotogae</taxon>
        <taxon>Mesoaciditogales</taxon>
        <taxon>Mesoaciditogaceae</taxon>
        <taxon>Mesoaciditoga</taxon>
    </lineage>
</organism>